<feature type="region of interest" description="Disordered" evidence="6">
    <location>
        <begin position="168"/>
        <end position="193"/>
    </location>
</feature>
<comment type="subcellular location">
    <subcellularLocation>
        <location evidence="5">Cytoplasm</location>
    </subcellularLocation>
</comment>
<evidence type="ECO:0000256" key="4">
    <source>
        <dbReference type="ARBA" id="ARBA00022801"/>
    </source>
</evidence>
<dbReference type="AlphaFoldDB" id="A0A975S4B8"/>
<dbReference type="Gene3D" id="3.30.420.140">
    <property type="entry name" value="YqgF/RNase H-like domain"/>
    <property type="match status" value="1"/>
</dbReference>
<dbReference type="RefSeq" id="WP_104161210.1">
    <property type="nucleotide sequence ID" value="NZ_CP076456.1"/>
</dbReference>
<sequence>MAPQDYPRGVKLGVDVGQVRVGLAVSDPDGTLAMPVKTLKRDAKKNSDIRVVVREAADRGAVQVFVGLPRSMRGTDTASTVMARDYAQALLTELERSGLAVPVSLVDERLTTVSAHRSLHEAGLNSREHRRVVDQAAAVAILQHAIDMQRSLERDVGEPVTICRQERHLGALPAPTQEPTISQDNLRGNGSAL</sequence>
<keyword evidence="3 5" id="KW-0540">Nuclease</keyword>
<dbReference type="GO" id="GO:0000967">
    <property type="term" value="P:rRNA 5'-end processing"/>
    <property type="evidence" value="ECO:0007669"/>
    <property type="project" value="UniProtKB-UniRule"/>
</dbReference>
<reference evidence="8" key="1">
    <citation type="submission" date="2021-06" db="EMBL/GenBank/DDBJ databases">
        <title>Novel species in genus Arthrobacter.</title>
        <authorList>
            <person name="Zhang G."/>
        </authorList>
    </citation>
    <scope>NUCLEOTIDE SEQUENCE</scope>
    <source>
        <strain evidence="8">Zg-ZUI122</strain>
    </source>
</reference>
<feature type="domain" description="YqgF/RNase H-like" evidence="7">
    <location>
        <begin position="9"/>
        <end position="115"/>
    </location>
</feature>
<dbReference type="InterPro" id="IPR037027">
    <property type="entry name" value="YqgF/RNaseH-like_dom_sf"/>
</dbReference>
<dbReference type="InterPro" id="IPR005227">
    <property type="entry name" value="YqgF"/>
</dbReference>
<keyword evidence="1 5" id="KW-0963">Cytoplasm</keyword>
<evidence type="ECO:0000259" key="7">
    <source>
        <dbReference type="SMART" id="SM00732"/>
    </source>
</evidence>
<evidence type="ECO:0000313" key="9">
    <source>
        <dbReference type="Proteomes" id="UP000680588"/>
    </source>
</evidence>
<dbReference type="PANTHER" id="PTHR33317">
    <property type="entry name" value="POLYNUCLEOTIDYL TRANSFERASE, RIBONUCLEASE H-LIKE SUPERFAMILY PROTEIN"/>
    <property type="match status" value="1"/>
</dbReference>
<dbReference type="SMART" id="SM00732">
    <property type="entry name" value="YqgFc"/>
    <property type="match status" value="1"/>
</dbReference>
<dbReference type="HAMAP" id="MF_00651">
    <property type="entry name" value="Nuclease_YqgF"/>
    <property type="match status" value="1"/>
</dbReference>
<feature type="compositionally biased region" description="Polar residues" evidence="6">
    <location>
        <begin position="177"/>
        <end position="193"/>
    </location>
</feature>
<dbReference type="GO" id="GO:0005829">
    <property type="term" value="C:cytosol"/>
    <property type="evidence" value="ECO:0007669"/>
    <property type="project" value="TreeGrafter"/>
</dbReference>
<dbReference type="KEGG" id="asun:KG104_10665"/>
<protein>
    <recommendedName>
        <fullName evidence="5">Putative pre-16S rRNA nuclease</fullName>
        <ecNumber evidence="5">3.1.-.-</ecNumber>
    </recommendedName>
</protein>
<dbReference type="GO" id="GO:0016788">
    <property type="term" value="F:hydrolase activity, acting on ester bonds"/>
    <property type="evidence" value="ECO:0007669"/>
    <property type="project" value="UniProtKB-UniRule"/>
</dbReference>
<dbReference type="PANTHER" id="PTHR33317:SF4">
    <property type="entry name" value="POLYNUCLEOTIDYL TRANSFERASE, RIBONUCLEASE H-LIKE SUPERFAMILY PROTEIN"/>
    <property type="match status" value="1"/>
</dbReference>
<evidence type="ECO:0000256" key="2">
    <source>
        <dbReference type="ARBA" id="ARBA00022517"/>
    </source>
</evidence>
<evidence type="ECO:0000313" key="8">
    <source>
        <dbReference type="EMBL" id="QWQ34993.1"/>
    </source>
</evidence>
<organism evidence="8 9">
    <name type="scientific">Arthrobacter sunyaminii</name>
    <dbReference type="NCBI Taxonomy" id="2816859"/>
    <lineage>
        <taxon>Bacteria</taxon>
        <taxon>Bacillati</taxon>
        <taxon>Actinomycetota</taxon>
        <taxon>Actinomycetes</taxon>
        <taxon>Micrococcales</taxon>
        <taxon>Micrococcaceae</taxon>
        <taxon>Arthrobacter</taxon>
    </lineage>
</organism>
<dbReference type="Proteomes" id="UP000680588">
    <property type="component" value="Chromosome"/>
</dbReference>
<gene>
    <name evidence="8" type="primary">ruvX</name>
    <name evidence="8" type="ORF">KG104_10665</name>
</gene>
<comment type="similarity">
    <text evidence="5">Belongs to the YqgF HJR family.</text>
</comment>
<dbReference type="CDD" id="cd16964">
    <property type="entry name" value="YqgF"/>
    <property type="match status" value="1"/>
</dbReference>
<accession>A0A975S4B8</accession>
<comment type="function">
    <text evidence="5">Could be a nuclease involved in processing of the 5'-end of pre-16S rRNA.</text>
</comment>
<name>A0A975S4B8_9MICC</name>
<dbReference type="GO" id="GO:0004518">
    <property type="term" value="F:nuclease activity"/>
    <property type="evidence" value="ECO:0007669"/>
    <property type="project" value="UniProtKB-KW"/>
</dbReference>
<keyword evidence="4 5" id="KW-0378">Hydrolase</keyword>
<dbReference type="SUPFAM" id="SSF53098">
    <property type="entry name" value="Ribonuclease H-like"/>
    <property type="match status" value="1"/>
</dbReference>
<proteinExistence type="inferred from homology"/>
<dbReference type="InterPro" id="IPR012337">
    <property type="entry name" value="RNaseH-like_sf"/>
</dbReference>
<keyword evidence="9" id="KW-1185">Reference proteome</keyword>
<dbReference type="InterPro" id="IPR006641">
    <property type="entry name" value="YqgF/RNaseH-like_dom"/>
</dbReference>
<dbReference type="NCBIfam" id="TIGR00250">
    <property type="entry name" value="RNAse_H_YqgF"/>
    <property type="match status" value="1"/>
</dbReference>
<dbReference type="EC" id="3.1.-.-" evidence="5"/>
<dbReference type="Pfam" id="PF03652">
    <property type="entry name" value="RuvX"/>
    <property type="match status" value="1"/>
</dbReference>
<evidence type="ECO:0000256" key="6">
    <source>
        <dbReference type="SAM" id="MobiDB-lite"/>
    </source>
</evidence>
<dbReference type="EMBL" id="CP076456">
    <property type="protein sequence ID" value="QWQ34993.1"/>
    <property type="molecule type" value="Genomic_DNA"/>
</dbReference>
<evidence type="ECO:0000256" key="3">
    <source>
        <dbReference type="ARBA" id="ARBA00022722"/>
    </source>
</evidence>
<evidence type="ECO:0000256" key="5">
    <source>
        <dbReference type="HAMAP-Rule" id="MF_00651"/>
    </source>
</evidence>
<evidence type="ECO:0000256" key="1">
    <source>
        <dbReference type="ARBA" id="ARBA00022490"/>
    </source>
</evidence>
<keyword evidence="2 5" id="KW-0690">Ribosome biogenesis</keyword>